<keyword evidence="5 12" id="KW-0812">Transmembrane</keyword>
<dbReference type="GO" id="GO:0005921">
    <property type="term" value="C:gap junction"/>
    <property type="evidence" value="ECO:0007669"/>
    <property type="project" value="UniProtKB-SubCell"/>
</dbReference>
<dbReference type="InterPro" id="IPR000990">
    <property type="entry name" value="Innexin"/>
</dbReference>
<keyword evidence="7" id="KW-0965">Cell junction</keyword>
<dbReference type="GO" id="GO:0005886">
    <property type="term" value="C:plasma membrane"/>
    <property type="evidence" value="ECO:0007669"/>
    <property type="project" value="UniProtKB-SubCell"/>
</dbReference>
<dbReference type="PANTHER" id="PTHR11893">
    <property type="entry name" value="INNEXIN"/>
    <property type="match status" value="1"/>
</dbReference>
<evidence type="ECO:0000313" key="13">
    <source>
        <dbReference type="Proteomes" id="UP000095283"/>
    </source>
</evidence>
<reference evidence="14" key="1">
    <citation type="submission" date="2016-11" db="UniProtKB">
        <authorList>
            <consortium name="WormBaseParasite"/>
        </authorList>
    </citation>
    <scope>IDENTIFICATION</scope>
</reference>
<dbReference type="Proteomes" id="UP000095283">
    <property type="component" value="Unplaced"/>
</dbReference>
<evidence type="ECO:0000256" key="12">
    <source>
        <dbReference type="SAM" id="Phobius"/>
    </source>
</evidence>
<organism evidence="13 14">
    <name type="scientific">Heterorhabditis bacteriophora</name>
    <name type="common">Entomopathogenic nematode worm</name>
    <dbReference type="NCBI Taxonomy" id="37862"/>
    <lineage>
        <taxon>Eukaryota</taxon>
        <taxon>Metazoa</taxon>
        <taxon>Ecdysozoa</taxon>
        <taxon>Nematoda</taxon>
        <taxon>Chromadorea</taxon>
        <taxon>Rhabditida</taxon>
        <taxon>Rhabditina</taxon>
        <taxon>Rhabditomorpha</taxon>
        <taxon>Strongyloidea</taxon>
        <taxon>Heterorhabditidae</taxon>
        <taxon>Heterorhabditis</taxon>
    </lineage>
</organism>
<evidence type="ECO:0000256" key="7">
    <source>
        <dbReference type="ARBA" id="ARBA00022949"/>
    </source>
</evidence>
<keyword evidence="13" id="KW-1185">Reference proteome</keyword>
<evidence type="ECO:0000256" key="9">
    <source>
        <dbReference type="ARBA" id="ARBA00023065"/>
    </source>
</evidence>
<evidence type="ECO:0000256" key="1">
    <source>
        <dbReference type="ARBA" id="ARBA00004610"/>
    </source>
</evidence>
<evidence type="ECO:0000256" key="11">
    <source>
        <dbReference type="ARBA" id="ARBA00023303"/>
    </source>
</evidence>
<keyword evidence="11" id="KW-0407">Ion channel</keyword>
<protein>
    <submittedName>
        <fullName evidence="14">Innexin</fullName>
    </submittedName>
</protein>
<dbReference type="AlphaFoldDB" id="A0A1I7WP05"/>
<proteinExistence type="predicted"/>
<evidence type="ECO:0000256" key="10">
    <source>
        <dbReference type="ARBA" id="ARBA00023136"/>
    </source>
</evidence>
<feature type="transmembrane region" description="Helical" evidence="12">
    <location>
        <begin position="26"/>
        <end position="46"/>
    </location>
</feature>
<keyword evidence="10 12" id="KW-0472">Membrane</keyword>
<keyword evidence="6" id="KW-0303">Gap junction</keyword>
<evidence type="ECO:0000256" key="6">
    <source>
        <dbReference type="ARBA" id="ARBA00022868"/>
    </source>
</evidence>
<dbReference type="GO" id="GO:0005243">
    <property type="term" value="F:gap junction channel activity"/>
    <property type="evidence" value="ECO:0007669"/>
    <property type="project" value="TreeGrafter"/>
</dbReference>
<accession>A0A1I7WP05</accession>
<evidence type="ECO:0000256" key="3">
    <source>
        <dbReference type="ARBA" id="ARBA00022448"/>
    </source>
</evidence>
<evidence type="ECO:0000313" key="14">
    <source>
        <dbReference type="WBParaSite" id="Hba_06875"/>
    </source>
</evidence>
<dbReference type="Pfam" id="PF00876">
    <property type="entry name" value="Innexin"/>
    <property type="match status" value="1"/>
</dbReference>
<keyword evidence="3" id="KW-0813">Transport</keyword>
<dbReference type="PANTHER" id="PTHR11893:SF6">
    <property type="entry name" value="INNEXIN-16"/>
    <property type="match status" value="1"/>
</dbReference>
<name>A0A1I7WP05_HETBA</name>
<dbReference type="GO" id="GO:0034220">
    <property type="term" value="P:monoatomic ion transmembrane transport"/>
    <property type="evidence" value="ECO:0007669"/>
    <property type="project" value="UniProtKB-KW"/>
</dbReference>
<keyword evidence="4" id="KW-1003">Cell membrane</keyword>
<evidence type="ECO:0000256" key="2">
    <source>
        <dbReference type="ARBA" id="ARBA00004651"/>
    </source>
</evidence>
<evidence type="ECO:0000256" key="8">
    <source>
        <dbReference type="ARBA" id="ARBA00022989"/>
    </source>
</evidence>
<dbReference type="WBParaSite" id="Hba_06875">
    <property type="protein sequence ID" value="Hba_06875"/>
    <property type="gene ID" value="Hba_06875"/>
</dbReference>
<keyword evidence="8 12" id="KW-1133">Transmembrane helix</keyword>
<evidence type="ECO:0000256" key="5">
    <source>
        <dbReference type="ARBA" id="ARBA00022692"/>
    </source>
</evidence>
<sequence>MLNNINDYLKQVKATHDDDWVDRLNYVYTIYILLGLSATLFAKNYVGEPMQCWVPKQWTVNIEKAVNDET</sequence>
<comment type="subcellular location">
    <subcellularLocation>
        <location evidence="1">Cell junction</location>
        <location evidence="1">Gap junction</location>
    </subcellularLocation>
    <subcellularLocation>
        <location evidence="2">Cell membrane</location>
        <topology evidence="2">Multi-pass membrane protein</topology>
    </subcellularLocation>
</comment>
<evidence type="ECO:0000256" key="4">
    <source>
        <dbReference type="ARBA" id="ARBA00022475"/>
    </source>
</evidence>
<keyword evidence="9" id="KW-0406">Ion transport</keyword>